<evidence type="ECO:0000256" key="1">
    <source>
        <dbReference type="ARBA" id="ARBA00000423"/>
    </source>
</evidence>
<comment type="subcellular location">
    <subcellularLocation>
        <location evidence="7">Cytoplasm</location>
    </subcellularLocation>
</comment>
<keyword evidence="6 7" id="KW-0788">Thiol protease</keyword>
<evidence type="ECO:0000256" key="2">
    <source>
        <dbReference type="ARBA" id="ARBA00012465"/>
    </source>
</evidence>
<keyword evidence="5 7" id="KW-0378">Hydrolase</keyword>
<protein>
    <recommendedName>
        <fullName evidence="3 7">Bleomycin hydrolase</fullName>
        <ecNumber evidence="2 7">3.4.22.40</ecNumber>
    </recommendedName>
</protein>
<keyword evidence="7" id="KW-0963">Cytoplasm</keyword>
<organism evidence="8 9">
    <name type="scientific">Cryptolaemus montrouzieri</name>
    <dbReference type="NCBI Taxonomy" id="559131"/>
    <lineage>
        <taxon>Eukaryota</taxon>
        <taxon>Metazoa</taxon>
        <taxon>Ecdysozoa</taxon>
        <taxon>Arthropoda</taxon>
        <taxon>Hexapoda</taxon>
        <taxon>Insecta</taxon>
        <taxon>Pterygota</taxon>
        <taxon>Neoptera</taxon>
        <taxon>Endopterygota</taxon>
        <taxon>Coleoptera</taxon>
        <taxon>Polyphaga</taxon>
        <taxon>Cucujiformia</taxon>
        <taxon>Coccinelloidea</taxon>
        <taxon>Coccinellidae</taxon>
        <taxon>Scymninae</taxon>
        <taxon>Scymnini</taxon>
        <taxon>Cryptolaemus</taxon>
    </lineage>
</organism>
<gene>
    <name evidence="8" type="ORF">HHI36_021749</name>
</gene>
<dbReference type="GO" id="GO:0006508">
    <property type="term" value="P:proteolysis"/>
    <property type="evidence" value="ECO:0007669"/>
    <property type="project" value="UniProtKB-KW"/>
</dbReference>
<dbReference type="PANTHER" id="PTHR10363">
    <property type="entry name" value="BLEOMYCIN HYDROLASE"/>
    <property type="match status" value="1"/>
</dbReference>
<proteinExistence type="inferred from homology"/>
<dbReference type="InterPro" id="IPR004134">
    <property type="entry name" value="Peptidase_C1B"/>
</dbReference>
<comment type="catalytic activity">
    <reaction evidence="1 7">
        <text>Inactivates bleomycin B2 (a cytotoxic glycometallopeptide) by hydrolysis of a carboxyamide bond of beta-aminoalanine, but also shows general aminopeptidase activity. The specificity varies somewhat with source, but amino acid arylamides of Met, Leu and Ala are preferred.</text>
        <dbReference type="EC" id="3.4.22.40"/>
    </reaction>
</comment>
<dbReference type="Proteomes" id="UP001516400">
    <property type="component" value="Unassembled WGS sequence"/>
</dbReference>
<dbReference type="SUPFAM" id="SSF54001">
    <property type="entry name" value="Cysteine proteinases"/>
    <property type="match status" value="1"/>
</dbReference>
<keyword evidence="4 7" id="KW-0645">Protease</keyword>
<reference evidence="8 9" key="1">
    <citation type="journal article" date="2021" name="BMC Biol.">
        <title>Horizontally acquired antibacterial genes associated with adaptive radiation of ladybird beetles.</title>
        <authorList>
            <person name="Li H.S."/>
            <person name="Tang X.F."/>
            <person name="Huang Y.H."/>
            <person name="Xu Z.Y."/>
            <person name="Chen M.L."/>
            <person name="Du X.Y."/>
            <person name="Qiu B.Y."/>
            <person name="Chen P.T."/>
            <person name="Zhang W."/>
            <person name="Slipinski A."/>
            <person name="Escalona H.E."/>
            <person name="Waterhouse R.M."/>
            <person name="Zwick A."/>
            <person name="Pang H."/>
        </authorList>
    </citation>
    <scope>NUCLEOTIDE SEQUENCE [LARGE SCALE GENOMIC DNA]</scope>
    <source>
        <strain evidence="8">SYSU2018</strain>
    </source>
</reference>
<dbReference type="PROSITE" id="PS00139">
    <property type="entry name" value="THIOL_PROTEASE_CYS"/>
    <property type="match status" value="1"/>
</dbReference>
<dbReference type="GO" id="GO:0005737">
    <property type="term" value="C:cytoplasm"/>
    <property type="evidence" value="ECO:0007669"/>
    <property type="project" value="UniProtKB-SubCell"/>
</dbReference>
<dbReference type="AlphaFoldDB" id="A0ABD2MXM4"/>
<dbReference type="Gene3D" id="3.90.70.10">
    <property type="entry name" value="Cysteine proteinases"/>
    <property type="match status" value="1"/>
</dbReference>
<dbReference type="Pfam" id="PF03051">
    <property type="entry name" value="Peptidase_C1_2"/>
    <property type="match status" value="1"/>
</dbReference>
<dbReference type="GO" id="GO:0004177">
    <property type="term" value="F:aminopeptidase activity"/>
    <property type="evidence" value="ECO:0007669"/>
    <property type="project" value="UniProtKB-UniRule"/>
</dbReference>
<evidence type="ECO:0000256" key="7">
    <source>
        <dbReference type="PIRNR" id="PIRNR005700"/>
    </source>
</evidence>
<evidence type="ECO:0000313" key="8">
    <source>
        <dbReference type="EMBL" id="KAL3271258.1"/>
    </source>
</evidence>
<evidence type="ECO:0000256" key="6">
    <source>
        <dbReference type="ARBA" id="ARBA00022807"/>
    </source>
</evidence>
<name>A0ABD2MXM4_9CUCU</name>
<comment type="caution">
    <text evidence="8">The sequence shown here is derived from an EMBL/GenBank/DDBJ whole genome shotgun (WGS) entry which is preliminary data.</text>
</comment>
<evidence type="ECO:0000256" key="4">
    <source>
        <dbReference type="ARBA" id="ARBA00022670"/>
    </source>
</evidence>
<dbReference type="CDD" id="cd00585">
    <property type="entry name" value="Peptidase_C1B"/>
    <property type="match status" value="1"/>
</dbReference>
<dbReference type="PIRSF" id="PIRSF005700">
    <property type="entry name" value="PepC"/>
    <property type="match status" value="1"/>
</dbReference>
<comment type="similarity">
    <text evidence="7">Belongs to the peptidase C1 family.</text>
</comment>
<evidence type="ECO:0000313" key="9">
    <source>
        <dbReference type="Proteomes" id="UP001516400"/>
    </source>
</evidence>
<dbReference type="InterPro" id="IPR000169">
    <property type="entry name" value="Pept_cys_AS"/>
</dbReference>
<evidence type="ECO:0000256" key="5">
    <source>
        <dbReference type="ARBA" id="ARBA00022801"/>
    </source>
</evidence>
<sequence>MNATFSSHLKKLIKLNFTVISEFNNISTNSRTLLSSLKMEVELDKPLIDSYRKAFVQNEKNILAQNVCSRTDPFDVCLSRKALEETLHVFSHKVESEAKPVTNQKSSGRCWLFSALNVMRLPFIKSLNLEDFEFSQAYLFYWDKIERANYFLNSIVETAIRNEPVDGRLVCFLLENAVPDGGQWDMVYNLINKYGLMPKKCFPETFSCEMSLKMNRLLRSKLREYSKTLRDMVEKGETPENIQKKIKEQMEVIYRLVGICLGVPNETFTWSYYDKNKQFHKIGPITAKDFYEEYVKPVFNVEDKICLVSDPRPSNEYGKAYSLEYLNNMVGGKPCIYNNQPIELLLDVTAKSIKSGEAVWFGCDVSKRFANKQGILDQKVHDFPLVFGVDCHDDLSKADRLIYGESSVTHAMAFTAVDIDSDGEVTKLQWKIHGVTRKVKRVIF</sequence>
<dbReference type="GO" id="GO:0004197">
    <property type="term" value="F:cysteine-type endopeptidase activity"/>
    <property type="evidence" value="ECO:0007669"/>
    <property type="project" value="UniProtKB-EC"/>
</dbReference>
<evidence type="ECO:0000256" key="3">
    <source>
        <dbReference type="ARBA" id="ARBA00022227"/>
    </source>
</evidence>
<dbReference type="PANTHER" id="PTHR10363:SF2">
    <property type="entry name" value="BLEOMYCIN HYDROLASE"/>
    <property type="match status" value="1"/>
</dbReference>
<keyword evidence="9" id="KW-1185">Reference proteome</keyword>
<dbReference type="InterPro" id="IPR038765">
    <property type="entry name" value="Papain-like_cys_pep_sf"/>
</dbReference>
<dbReference type="EMBL" id="JABFTP020000042">
    <property type="protein sequence ID" value="KAL3271258.1"/>
    <property type="molecule type" value="Genomic_DNA"/>
</dbReference>
<accession>A0ABD2MXM4</accession>
<dbReference type="EC" id="3.4.22.40" evidence="2 7"/>